<organism evidence="2 3">
    <name type="scientific">Rousettus aegyptiacus</name>
    <name type="common">Egyptian fruit bat</name>
    <name type="synonym">Pteropus aegyptiacus</name>
    <dbReference type="NCBI Taxonomy" id="9407"/>
    <lineage>
        <taxon>Eukaryota</taxon>
        <taxon>Metazoa</taxon>
        <taxon>Chordata</taxon>
        <taxon>Craniata</taxon>
        <taxon>Vertebrata</taxon>
        <taxon>Euteleostomi</taxon>
        <taxon>Mammalia</taxon>
        <taxon>Eutheria</taxon>
        <taxon>Laurasiatheria</taxon>
        <taxon>Chiroptera</taxon>
        <taxon>Yinpterochiroptera</taxon>
        <taxon>Pteropodoidea</taxon>
        <taxon>Pteropodidae</taxon>
        <taxon>Rousettinae</taxon>
        <taxon>Rousettus</taxon>
    </lineage>
</organism>
<reference evidence="2 3" key="1">
    <citation type="journal article" date="2020" name="Nature">
        <title>Six reference-quality genomes reveal evolution of bat adaptations.</title>
        <authorList>
            <person name="Jebb D."/>
            <person name="Huang Z."/>
            <person name="Pippel M."/>
            <person name="Hughes G.M."/>
            <person name="Lavrichenko K."/>
            <person name="Devanna P."/>
            <person name="Winkler S."/>
            <person name="Jermiin L.S."/>
            <person name="Skirmuntt E.C."/>
            <person name="Katzourakis A."/>
            <person name="Burkitt-Gray L."/>
            <person name="Ray D.A."/>
            <person name="Sullivan K.A.M."/>
            <person name="Roscito J.G."/>
            <person name="Kirilenko B.M."/>
            <person name="Davalos L.M."/>
            <person name="Corthals A.P."/>
            <person name="Power M.L."/>
            <person name="Jones G."/>
            <person name="Ransome R.D."/>
            <person name="Dechmann D.K.N."/>
            <person name="Locatelli A.G."/>
            <person name="Puechmaille S.J."/>
            <person name="Fedrigo O."/>
            <person name="Jarvis E.D."/>
            <person name="Hiller M."/>
            <person name="Vernes S.C."/>
            <person name="Myers E.W."/>
            <person name="Teeling E.C."/>
        </authorList>
    </citation>
    <scope>NUCLEOTIDE SEQUENCE [LARGE SCALE GENOMIC DNA]</scope>
    <source>
        <strain evidence="2">MRouAeg1</strain>
        <tissue evidence="2">Muscle</tissue>
    </source>
</reference>
<gene>
    <name evidence="2" type="ORF">HJG63_010824</name>
</gene>
<feature type="region of interest" description="Disordered" evidence="1">
    <location>
        <begin position="66"/>
        <end position="95"/>
    </location>
</feature>
<name>A0A7J8INH6_ROUAE</name>
<evidence type="ECO:0000313" key="2">
    <source>
        <dbReference type="EMBL" id="KAF6485695.1"/>
    </source>
</evidence>
<sequence>MRQRRHHRVAGNEGRRVAARADIYSLANSVVPNYPVASPSSLLSAGARFGNTDNCRAAARRYLKDKMSNPPHSNFSAMSLDASERGQEKTSGSSLFSEARGTAMTCISHHALPRIPSCRSLFVPVEKRWPVFPGPL</sequence>
<dbReference type="AlphaFoldDB" id="A0A7J8INH6"/>
<evidence type="ECO:0000256" key="1">
    <source>
        <dbReference type="SAM" id="MobiDB-lite"/>
    </source>
</evidence>
<dbReference type="EMBL" id="JACASE010000003">
    <property type="protein sequence ID" value="KAF6485695.1"/>
    <property type="molecule type" value="Genomic_DNA"/>
</dbReference>
<evidence type="ECO:0000313" key="3">
    <source>
        <dbReference type="Proteomes" id="UP000593571"/>
    </source>
</evidence>
<protein>
    <submittedName>
        <fullName evidence="2">Uncharacterized protein</fullName>
    </submittedName>
</protein>
<accession>A0A7J8INH6</accession>
<dbReference type="Proteomes" id="UP000593571">
    <property type="component" value="Unassembled WGS sequence"/>
</dbReference>
<proteinExistence type="predicted"/>
<keyword evidence="3" id="KW-1185">Reference proteome</keyword>
<comment type="caution">
    <text evidence="2">The sequence shown here is derived from an EMBL/GenBank/DDBJ whole genome shotgun (WGS) entry which is preliminary data.</text>
</comment>